<dbReference type="InterPro" id="IPR043128">
    <property type="entry name" value="Rev_trsase/Diguanyl_cyclase"/>
</dbReference>
<dbReference type="SUPFAM" id="SSF54862">
    <property type="entry name" value="4Fe-4S ferredoxins"/>
    <property type="match status" value="1"/>
</dbReference>
<dbReference type="GO" id="GO:0071111">
    <property type="term" value="F:cyclic-guanylate-specific phosphodiesterase activity"/>
    <property type="evidence" value="ECO:0007669"/>
    <property type="project" value="InterPro"/>
</dbReference>
<dbReference type="SUPFAM" id="SSF53920">
    <property type="entry name" value="Fe-only hydrogenase"/>
    <property type="match status" value="1"/>
</dbReference>
<evidence type="ECO:0000256" key="2">
    <source>
        <dbReference type="ARBA" id="ARBA00022723"/>
    </source>
</evidence>
<dbReference type="InterPro" id="IPR009016">
    <property type="entry name" value="Fe_hydrogenase"/>
</dbReference>
<dbReference type="Pfam" id="PF00990">
    <property type="entry name" value="GGDEF"/>
    <property type="match status" value="1"/>
</dbReference>
<feature type="domain" description="EAL" evidence="5">
    <location>
        <begin position="619"/>
        <end position="869"/>
    </location>
</feature>
<dbReference type="PROSITE" id="PS50887">
    <property type="entry name" value="GGDEF"/>
    <property type="match status" value="1"/>
</dbReference>
<dbReference type="NCBIfam" id="TIGR00254">
    <property type="entry name" value="GGDEF"/>
    <property type="match status" value="1"/>
</dbReference>
<dbReference type="SMART" id="SM00052">
    <property type="entry name" value="EAL"/>
    <property type="match status" value="1"/>
</dbReference>
<dbReference type="PANTHER" id="PTHR33121:SF70">
    <property type="entry name" value="SIGNALING PROTEIN YKOW"/>
    <property type="match status" value="1"/>
</dbReference>
<reference evidence="10" key="1">
    <citation type="submission" date="2016-10" db="EMBL/GenBank/DDBJ databases">
        <authorList>
            <person name="Varghese N."/>
            <person name="Submissions S."/>
        </authorList>
    </citation>
    <scope>NUCLEOTIDE SEQUENCE [LARGE SCALE GENOMIC DNA]</scope>
    <source>
        <strain evidence="10">DSM 11005</strain>
    </source>
</reference>
<evidence type="ECO:0000313" key="10">
    <source>
        <dbReference type="Proteomes" id="UP000198943"/>
    </source>
</evidence>
<dbReference type="CDD" id="cd01948">
    <property type="entry name" value="EAL"/>
    <property type="match status" value="1"/>
</dbReference>
<dbReference type="Pfam" id="PF04060">
    <property type="entry name" value="FeS"/>
    <property type="match status" value="1"/>
</dbReference>
<feature type="domain" description="GGDEF" evidence="6">
    <location>
        <begin position="478"/>
        <end position="610"/>
    </location>
</feature>
<dbReference type="EMBL" id="FMYW01000003">
    <property type="protein sequence ID" value="SDC21326.1"/>
    <property type="molecule type" value="Genomic_DNA"/>
</dbReference>
<evidence type="ECO:0000259" key="6">
    <source>
        <dbReference type="PROSITE" id="PS50887"/>
    </source>
</evidence>
<evidence type="ECO:0000256" key="1">
    <source>
        <dbReference type="ARBA" id="ARBA00022485"/>
    </source>
</evidence>
<dbReference type="AlphaFoldDB" id="A0A1G6JTK4"/>
<dbReference type="InterPro" id="IPR050706">
    <property type="entry name" value="Cyclic-di-GMP_PDE-like"/>
</dbReference>
<dbReference type="SUPFAM" id="SSF55073">
    <property type="entry name" value="Nucleotide cyclase"/>
    <property type="match status" value="1"/>
</dbReference>
<dbReference type="Gene3D" id="3.20.20.450">
    <property type="entry name" value="EAL domain"/>
    <property type="match status" value="1"/>
</dbReference>
<dbReference type="SMART" id="SM00267">
    <property type="entry name" value="GGDEF"/>
    <property type="match status" value="1"/>
</dbReference>
<dbReference type="GO" id="GO:0046872">
    <property type="term" value="F:metal ion binding"/>
    <property type="evidence" value="ECO:0007669"/>
    <property type="project" value="UniProtKB-KW"/>
</dbReference>
<evidence type="ECO:0000256" key="3">
    <source>
        <dbReference type="ARBA" id="ARBA00023004"/>
    </source>
</evidence>
<dbReference type="PROSITE" id="PS51656">
    <property type="entry name" value="4FE4S"/>
    <property type="match status" value="1"/>
</dbReference>
<evidence type="ECO:0000256" key="4">
    <source>
        <dbReference type="ARBA" id="ARBA00023014"/>
    </source>
</evidence>
<dbReference type="InterPro" id="IPR029787">
    <property type="entry name" value="Nucleotide_cyclase"/>
</dbReference>
<dbReference type="Pfam" id="PF02906">
    <property type="entry name" value="Fe_hyd_lg_C"/>
    <property type="match status" value="1"/>
</dbReference>
<feature type="domain" description="4Fe-4S ferredoxin-type" evidence="7">
    <location>
        <begin position="8"/>
        <end position="39"/>
    </location>
</feature>
<dbReference type="InterPro" id="IPR035919">
    <property type="entry name" value="EAL_sf"/>
</dbReference>
<dbReference type="InterPro" id="IPR004108">
    <property type="entry name" value="Fe_hydrogenase_lsu_C"/>
</dbReference>
<keyword evidence="1" id="KW-0004">4Fe-4S</keyword>
<gene>
    <name evidence="9" type="ORF">SAMN04487864_103236</name>
</gene>
<dbReference type="RefSeq" id="WP_093729674.1">
    <property type="nucleotide sequence ID" value="NZ_FMYW01000003.1"/>
</dbReference>
<protein>
    <submittedName>
        <fullName evidence="9">Diguanylate cyclase (GGDEF) domain-containing protein</fullName>
    </submittedName>
</protein>
<dbReference type="Gene3D" id="3.30.70.270">
    <property type="match status" value="1"/>
</dbReference>
<keyword evidence="2" id="KW-0479">Metal-binding</keyword>
<evidence type="ECO:0000259" key="5">
    <source>
        <dbReference type="PROSITE" id="PS50883"/>
    </source>
</evidence>
<sequence>MKPLTDKESLVYTNENCVGCNKCIKVCSCVGACISTEPDERGVSRINVDPKRCVACGACFDACDHNARSWRDDTDAFFADLHKGDSISVLIAPAFKANYPEEYEQVLGGLKKLGVKRFINVSFGADITTWGYINYIRQYGFTGGISQPCPAVVAYIEKYHPELLLKLFPVQSPLMCAAIYARKELGITDKFAFISPCIAKKMEIDDPHNKGLVQYNVTFDHLMHYVRSHQIEGEPVTDEIGYGLGAYYPTPGGLMENVRWLVGDEAFIREISGEKRMYRYLDKNAKLIADGETPFLMIDALNCEKGCICGTAVDLSMASTDKALYNLLKIRESVKNNNKNDAWGRNLSAQERMDALNRQFASLRLDDYLREYTDRSAACHVREPLEEDMEKIFISMRKFTEESRNINCTSCGYDTCRQMAKAIYNGFNHRENCIYYLKREVEDEKELLNYETTHDADLRIWRRRLAVPLLAKIMRNSTEWSVVMADIDGFRNVNSTYGTQIADKVLLTLTERLKTISGKWQMELIRYAGDEFLFLMPDLLAKSDHPAVLEILKAFSDPIILDNIFLKLSASVGIALPVDNLEAEHLIANAEDAMDEARRRGKNQVYVYSEELKDRAHEEHTISEKLIDAIENDKFYMLYQPKVDVKTKLVNGYEALVRMKDSKIGPAQFIPVAEKNGWIWRIGRITTELTIRQMAVWRGLGYPLQPVSINYSSRQISDSEYVSFLEEMLQRYNIPSNLVEIEITESVFLDRTAHAELLLDRFRKAGIRLVMDDFGIGYSALGYLTYIPVETIKLDKSLVDNYLVQGNDSIIKDVINLSHDLGKGMVVEGVETGWQYERLKEFGADTIQGYYFSKPLDPKEAIAFQNANS</sequence>
<feature type="domain" description="4Fe-4S ferredoxin-type" evidence="7">
    <location>
        <begin position="44"/>
        <end position="73"/>
    </location>
</feature>
<dbReference type="CDD" id="cd01949">
    <property type="entry name" value="GGDEF"/>
    <property type="match status" value="1"/>
</dbReference>
<dbReference type="InterPro" id="IPR000160">
    <property type="entry name" value="GGDEF_dom"/>
</dbReference>
<dbReference type="PROSITE" id="PS50883">
    <property type="entry name" value="EAL"/>
    <property type="match status" value="1"/>
</dbReference>
<dbReference type="InterPro" id="IPR001633">
    <property type="entry name" value="EAL_dom"/>
</dbReference>
<dbReference type="Pfam" id="PF00037">
    <property type="entry name" value="Fer4"/>
    <property type="match status" value="1"/>
</dbReference>
<proteinExistence type="predicted"/>
<keyword evidence="4" id="KW-0411">Iron-sulfur</keyword>
<dbReference type="PANTHER" id="PTHR33121">
    <property type="entry name" value="CYCLIC DI-GMP PHOSPHODIESTERASE PDEF"/>
    <property type="match status" value="1"/>
</dbReference>
<dbReference type="InterPro" id="IPR007202">
    <property type="entry name" value="4Fe-4S_dom"/>
</dbReference>
<dbReference type="InterPro" id="IPR017896">
    <property type="entry name" value="4Fe4S_Fe-S-bd"/>
</dbReference>
<evidence type="ECO:0000259" key="8">
    <source>
        <dbReference type="PROSITE" id="PS51656"/>
    </source>
</evidence>
<evidence type="ECO:0000313" key="9">
    <source>
        <dbReference type="EMBL" id="SDC21326.1"/>
    </source>
</evidence>
<dbReference type="OrthoDB" id="9798098at2"/>
<dbReference type="Gene3D" id="3.40.950.10">
    <property type="entry name" value="Fe-only Hydrogenase (Larger Subunit), Chain L, domain 3"/>
    <property type="match status" value="1"/>
</dbReference>
<feature type="domain" description="4Fe-4S" evidence="8">
    <location>
        <begin position="388"/>
        <end position="450"/>
    </location>
</feature>
<keyword evidence="10" id="KW-1185">Reference proteome</keyword>
<dbReference type="GO" id="GO:0051539">
    <property type="term" value="F:4 iron, 4 sulfur cluster binding"/>
    <property type="evidence" value="ECO:0007669"/>
    <property type="project" value="UniProtKB-KW"/>
</dbReference>
<organism evidence="9 10">
    <name type="scientific">Succiniclasticum ruminis</name>
    <dbReference type="NCBI Taxonomy" id="40841"/>
    <lineage>
        <taxon>Bacteria</taxon>
        <taxon>Bacillati</taxon>
        <taxon>Bacillota</taxon>
        <taxon>Negativicutes</taxon>
        <taxon>Acidaminococcales</taxon>
        <taxon>Acidaminococcaceae</taxon>
        <taxon>Succiniclasticum</taxon>
    </lineage>
</organism>
<evidence type="ECO:0000259" key="7">
    <source>
        <dbReference type="PROSITE" id="PS51379"/>
    </source>
</evidence>
<name>A0A1G6JTK4_9FIRM</name>
<dbReference type="Proteomes" id="UP000198943">
    <property type="component" value="Unassembled WGS sequence"/>
</dbReference>
<dbReference type="PROSITE" id="PS51379">
    <property type="entry name" value="4FE4S_FER_2"/>
    <property type="match status" value="2"/>
</dbReference>
<dbReference type="Pfam" id="PF00563">
    <property type="entry name" value="EAL"/>
    <property type="match status" value="1"/>
</dbReference>
<keyword evidence="3" id="KW-0408">Iron</keyword>
<dbReference type="Gene3D" id="3.30.70.20">
    <property type="match status" value="1"/>
</dbReference>
<dbReference type="SUPFAM" id="SSF141868">
    <property type="entry name" value="EAL domain-like"/>
    <property type="match status" value="1"/>
</dbReference>
<accession>A0A1G6JTK4</accession>
<dbReference type="Gene3D" id="1.10.15.40">
    <property type="entry name" value="Electron transport complex subunit B, putative Fe-S cluster"/>
    <property type="match status" value="1"/>
</dbReference>